<feature type="signal peptide" evidence="5">
    <location>
        <begin position="1"/>
        <end position="16"/>
    </location>
</feature>
<dbReference type="InterPro" id="IPR002110">
    <property type="entry name" value="Ankyrin_rpt"/>
</dbReference>
<evidence type="ECO:0000313" key="6">
    <source>
        <dbReference type="EMBL" id="KAF2821028.1"/>
    </source>
</evidence>
<dbReference type="PROSITE" id="PS50297">
    <property type="entry name" value="ANK_REP_REGION"/>
    <property type="match status" value="1"/>
</dbReference>
<feature type="compositionally biased region" description="Pro residues" evidence="4">
    <location>
        <begin position="160"/>
        <end position="173"/>
    </location>
</feature>
<feature type="region of interest" description="Disordered" evidence="4">
    <location>
        <begin position="217"/>
        <end position="243"/>
    </location>
</feature>
<feature type="repeat" description="ANK" evidence="3">
    <location>
        <begin position="79"/>
        <end position="101"/>
    </location>
</feature>
<sequence>MDWLSLSVLNIAVCQGYLEALVKVQQHDYAEFVRRVMDEANLDGLSPIHFAAICGRTNIIKHFRDHSSNQDILKTMDGRCRTPMHLAAMSGHVGVVDLLLNEVPECPHVVNNKERKPAWYAEKGGYWEIQKQIDTFVKPIEWPPSTSTSKSAFTAGSAPAPMPASIPPPPPPSSTLVTSSTVVPGSYMYTSTDNAPYVISLRLTDALLAVTRPHDVFPSDSKGPLSAPSDLECEPPNSPRSLTARTDTIDVAKRLPSSDMSHRCGVCNLTFCTLGAKRYVFSTTH</sequence>
<organism evidence="6 7">
    <name type="scientific">Ophiobolus disseminans</name>
    <dbReference type="NCBI Taxonomy" id="1469910"/>
    <lineage>
        <taxon>Eukaryota</taxon>
        <taxon>Fungi</taxon>
        <taxon>Dikarya</taxon>
        <taxon>Ascomycota</taxon>
        <taxon>Pezizomycotina</taxon>
        <taxon>Dothideomycetes</taxon>
        <taxon>Pleosporomycetidae</taxon>
        <taxon>Pleosporales</taxon>
        <taxon>Pleosporineae</taxon>
        <taxon>Phaeosphaeriaceae</taxon>
        <taxon>Ophiobolus</taxon>
    </lineage>
</organism>
<reference evidence="6" key="1">
    <citation type="journal article" date="2020" name="Stud. Mycol.">
        <title>101 Dothideomycetes genomes: a test case for predicting lifestyles and emergence of pathogens.</title>
        <authorList>
            <person name="Haridas S."/>
            <person name="Albert R."/>
            <person name="Binder M."/>
            <person name="Bloem J."/>
            <person name="Labutti K."/>
            <person name="Salamov A."/>
            <person name="Andreopoulos B."/>
            <person name="Baker S."/>
            <person name="Barry K."/>
            <person name="Bills G."/>
            <person name="Bluhm B."/>
            <person name="Cannon C."/>
            <person name="Castanera R."/>
            <person name="Culley D."/>
            <person name="Daum C."/>
            <person name="Ezra D."/>
            <person name="Gonzalez J."/>
            <person name="Henrissat B."/>
            <person name="Kuo A."/>
            <person name="Liang C."/>
            <person name="Lipzen A."/>
            <person name="Lutzoni F."/>
            <person name="Magnuson J."/>
            <person name="Mondo S."/>
            <person name="Nolan M."/>
            <person name="Ohm R."/>
            <person name="Pangilinan J."/>
            <person name="Park H.-J."/>
            <person name="Ramirez L."/>
            <person name="Alfaro M."/>
            <person name="Sun H."/>
            <person name="Tritt A."/>
            <person name="Yoshinaga Y."/>
            <person name="Zwiers L.-H."/>
            <person name="Turgeon B."/>
            <person name="Goodwin S."/>
            <person name="Spatafora J."/>
            <person name="Crous P."/>
            <person name="Grigoriev I."/>
        </authorList>
    </citation>
    <scope>NUCLEOTIDE SEQUENCE</scope>
    <source>
        <strain evidence="6">CBS 113818</strain>
    </source>
</reference>
<evidence type="ECO:0000256" key="4">
    <source>
        <dbReference type="SAM" id="MobiDB-lite"/>
    </source>
</evidence>
<keyword evidence="1" id="KW-0677">Repeat</keyword>
<dbReference type="SMART" id="SM00248">
    <property type="entry name" value="ANK"/>
    <property type="match status" value="2"/>
</dbReference>
<dbReference type="PANTHER" id="PTHR24186:SF38">
    <property type="entry name" value="ANKYRIN REPEAT FAMILY PROTEIN"/>
    <property type="match status" value="1"/>
</dbReference>
<dbReference type="SUPFAM" id="SSF48403">
    <property type="entry name" value="Ankyrin repeat"/>
    <property type="match status" value="1"/>
</dbReference>
<dbReference type="Gene3D" id="1.25.40.20">
    <property type="entry name" value="Ankyrin repeat-containing domain"/>
    <property type="match status" value="1"/>
</dbReference>
<evidence type="ECO:0000256" key="5">
    <source>
        <dbReference type="SAM" id="SignalP"/>
    </source>
</evidence>
<dbReference type="OrthoDB" id="4340384at2759"/>
<dbReference type="AlphaFoldDB" id="A0A6A6ZJG2"/>
<dbReference type="PANTHER" id="PTHR24186">
    <property type="entry name" value="PROTEIN PHOSPHATASE 1 REGULATORY SUBUNIT"/>
    <property type="match status" value="1"/>
</dbReference>
<dbReference type="Pfam" id="PF12796">
    <property type="entry name" value="Ank_2"/>
    <property type="match status" value="1"/>
</dbReference>
<proteinExistence type="predicted"/>
<evidence type="ECO:0000256" key="2">
    <source>
        <dbReference type="ARBA" id="ARBA00023043"/>
    </source>
</evidence>
<feature type="repeat" description="ANK" evidence="3">
    <location>
        <begin position="43"/>
        <end position="75"/>
    </location>
</feature>
<gene>
    <name evidence="6" type="ORF">CC86DRAFT_386583</name>
</gene>
<dbReference type="InterPro" id="IPR036770">
    <property type="entry name" value="Ankyrin_rpt-contain_sf"/>
</dbReference>
<keyword evidence="5" id="KW-0732">Signal</keyword>
<feature type="chain" id="PRO_5025475384" evidence="5">
    <location>
        <begin position="17"/>
        <end position="285"/>
    </location>
</feature>
<dbReference type="GO" id="GO:0005886">
    <property type="term" value="C:plasma membrane"/>
    <property type="evidence" value="ECO:0007669"/>
    <property type="project" value="TreeGrafter"/>
</dbReference>
<evidence type="ECO:0000256" key="3">
    <source>
        <dbReference type="PROSITE-ProRule" id="PRU00023"/>
    </source>
</evidence>
<dbReference type="EMBL" id="MU006238">
    <property type="protein sequence ID" value="KAF2821028.1"/>
    <property type="molecule type" value="Genomic_DNA"/>
</dbReference>
<name>A0A6A6ZJG2_9PLEO</name>
<accession>A0A6A6ZJG2</accession>
<keyword evidence="7" id="KW-1185">Reference proteome</keyword>
<feature type="region of interest" description="Disordered" evidence="4">
    <location>
        <begin position="147"/>
        <end position="176"/>
    </location>
</feature>
<evidence type="ECO:0000313" key="7">
    <source>
        <dbReference type="Proteomes" id="UP000799424"/>
    </source>
</evidence>
<protein>
    <submittedName>
        <fullName evidence="6">Uncharacterized protein</fullName>
    </submittedName>
</protein>
<dbReference type="PROSITE" id="PS50088">
    <property type="entry name" value="ANK_REPEAT"/>
    <property type="match status" value="2"/>
</dbReference>
<keyword evidence="2 3" id="KW-0040">ANK repeat</keyword>
<evidence type="ECO:0000256" key="1">
    <source>
        <dbReference type="ARBA" id="ARBA00022737"/>
    </source>
</evidence>
<dbReference type="Proteomes" id="UP000799424">
    <property type="component" value="Unassembled WGS sequence"/>
</dbReference>